<comment type="caution">
    <text evidence="2">The sequence shown here is derived from an EMBL/GenBank/DDBJ whole genome shotgun (WGS) entry which is preliminary data.</text>
</comment>
<proteinExistence type="predicted"/>
<organism evidence="2 3">
    <name type="scientific">Leptotrombidium deliense</name>
    <dbReference type="NCBI Taxonomy" id="299467"/>
    <lineage>
        <taxon>Eukaryota</taxon>
        <taxon>Metazoa</taxon>
        <taxon>Ecdysozoa</taxon>
        <taxon>Arthropoda</taxon>
        <taxon>Chelicerata</taxon>
        <taxon>Arachnida</taxon>
        <taxon>Acari</taxon>
        <taxon>Acariformes</taxon>
        <taxon>Trombidiformes</taxon>
        <taxon>Prostigmata</taxon>
        <taxon>Anystina</taxon>
        <taxon>Parasitengona</taxon>
        <taxon>Trombiculoidea</taxon>
        <taxon>Trombiculidae</taxon>
        <taxon>Leptotrombidium</taxon>
    </lineage>
</organism>
<keyword evidence="3" id="KW-1185">Reference proteome</keyword>
<protein>
    <submittedName>
        <fullName evidence="2">Uncharacterized protein</fullName>
    </submittedName>
</protein>
<reference evidence="2 3" key="1">
    <citation type="journal article" date="2018" name="Gigascience">
        <title>Genomes of trombidid mites reveal novel predicted allergens and laterally-transferred genes associated with secondary metabolism.</title>
        <authorList>
            <person name="Dong X."/>
            <person name="Chaisiri K."/>
            <person name="Xia D."/>
            <person name="Armstrong S.D."/>
            <person name="Fang Y."/>
            <person name="Donnelly M.J."/>
            <person name="Kadowaki T."/>
            <person name="McGarry J.W."/>
            <person name="Darby A.C."/>
            <person name="Makepeace B.L."/>
        </authorList>
    </citation>
    <scope>NUCLEOTIDE SEQUENCE [LARGE SCALE GENOMIC DNA]</scope>
    <source>
        <strain evidence="2">UoL-UT</strain>
    </source>
</reference>
<sequence length="116" mass="12523">MCSINNLHLLFAPYLTNVLILFAKFSRVSCKGGGIAGAAAGGGAAGGEWTVGGNYTTEEMTIALIVLAIVMTISFIICSCQCYQKVIWELEGEKWFINKGKRPMPPAPYNRDLCSV</sequence>
<keyword evidence="1" id="KW-0472">Membrane</keyword>
<keyword evidence="1" id="KW-1133">Transmembrane helix</keyword>
<evidence type="ECO:0000313" key="2">
    <source>
        <dbReference type="EMBL" id="RWS21848.1"/>
    </source>
</evidence>
<dbReference type="OrthoDB" id="6505463at2759"/>
<dbReference type="EMBL" id="NCKV01010573">
    <property type="protein sequence ID" value="RWS21848.1"/>
    <property type="molecule type" value="Genomic_DNA"/>
</dbReference>
<dbReference type="Proteomes" id="UP000288716">
    <property type="component" value="Unassembled WGS sequence"/>
</dbReference>
<gene>
    <name evidence="2" type="ORF">B4U80_07223</name>
</gene>
<dbReference type="VEuPathDB" id="VectorBase:LDEU010192"/>
<keyword evidence="1" id="KW-0812">Transmembrane</keyword>
<dbReference type="AlphaFoldDB" id="A0A443S2S8"/>
<accession>A0A443S2S8</accession>
<evidence type="ECO:0000256" key="1">
    <source>
        <dbReference type="SAM" id="Phobius"/>
    </source>
</evidence>
<name>A0A443S2S8_9ACAR</name>
<feature type="transmembrane region" description="Helical" evidence="1">
    <location>
        <begin position="60"/>
        <end position="78"/>
    </location>
</feature>
<evidence type="ECO:0000313" key="3">
    <source>
        <dbReference type="Proteomes" id="UP000288716"/>
    </source>
</evidence>